<evidence type="ECO:0000259" key="4">
    <source>
        <dbReference type="Pfam" id="PF25161"/>
    </source>
</evidence>
<evidence type="ECO:0000256" key="1">
    <source>
        <dbReference type="ARBA" id="ARBA00044953"/>
    </source>
</evidence>
<dbReference type="GO" id="GO:0005615">
    <property type="term" value="C:extracellular space"/>
    <property type="evidence" value="ECO:0007669"/>
    <property type="project" value="TreeGrafter"/>
</dbReference>
<proteinExistence type="inferred from homology"/>
<dbReference type="Pfam" id="PF10223">
    <property type="entry name" value="Menorin_N"/>
    <property type="match status" value="1"/>
</dbReference>
<dbReference type="InterPro" id="IPR019356">
    <property type="entry name" value="Menorin_dom"/>
</dbReference>
<keyword evidence="2" id="KW-0812">Transmembrane</keyword>
<reference evidence="5" key="1">
    <citation type="submission" date="2020-05" db="UniProtKB">
        <authorList>
            <consortium name="EnsemblMetazoa"/>
        </authorList>
    </citation>
    <scope>IDENTIFICATION</scope>
    <source>
        <strain evidence="5">BB02</strain>
    </source>
</reference>
<gene>
    <name evidence="5" type="primary">106060104</name>
</gene>
<sequence length="541" mass="62579">MRGYKDTQTTTGFPPIPRHFKKCLLAQIVGGTLVLYIYYTLNGGFIPKFLVPRLPYFNVGPDIGCLLFFDVDNDASKIRWERQANSRQAVKDAMNNEKVHMISGDIILKGQGTKSQALIPVMAKPPETTSDITLKEWLQEVRFGKKGIRLHIHSPEALDISLQVLNDFNKQNPMKFPVWIHADVLQGPHGEEPIIDIQRFVRTQQRLFPKCTLSFGWTTGTHTDLSQSAYTWESVWDMLNLVQEFDFQDQLIVFQARLSLVHNSIPQLKWLCDNVKSSSLMIWHEDGDIVVSEDVMYVSYRFPPQGVYFDLNHDRFQLLLDQYRHFSRDKVSHHVLMRDERVFKPDGWWKMGFHRQKNSVLASTEGIILATPIVYLTSKSKYMPTSEIYIQGRITFFNRDNRESESHVTGLNIYVRPTEYERFDNIVGIRCFIGVGGEIEVTGSNLPDNIENFRKAARVTPTHTNCYRFKIVDDRTQIFFWITSLHDCTTLESVAEPESSTPLLTVPIPNSLFSKELRPFILKMEDVKRQVLIDELSIKHK</sequence>
<dbReference type="Pfam" id="PF25161">
    <property type="entry name" value="Menorin_C"/>
    <property type="match status" value="1"/>
</dbReference>
<comment type="similarity">
    <text evidence="1">Belongs to the menorin family.</text>
</comment>
<keyword evidence="2" id="KW-0472">Membrane</keyword>
<dbReference type="KEGG" id="bgt:106060104"/>
<dbReference type="PANTHER" id="PTHR21184:SF6">
    <property type="entry name" value="CONSERVED PLASMA MEMBRANE PROTEIN"/>
    <property type="match status" value="1"/>
</dbReference>
<evidence type="ECO:0000259" key="3">
    <source>
        <dbReference type="Pfam" id="PF10223"/>
    </source>
</evidence>
<dbReference type="VEuPathDB" id="VectorBase:BGLAX_047319"/>
<feature type="domain" description="Menorin C-terminal" evidence="4">
    <location>
        <begin position="360"/>
        <end position="509"/>
    </location>
</feature>
<evidence type="ECO:0000313" key="6">
    <source>
        <dbReference type="Proteomes" id="UP000076420"/>
    </source>
</evidence>
<evidence type="ECO:0000313" key="5">
    <source>
        <dbReference type="EnsemblMetazoa" id="BGLB033196-PA"/>
    </source>
</evidence>
<name>A0A2C9LP21_BIOGL</name>
<dbReference type="OrthoDB" id="413402at2759"/>
<evidence type="ECO:0000256" key="2">
    <source>
        <dbReference type="SAM" id="Phobius"/>
    </source>
</evidence>
<dbReference type="AlphaFoldDB" id="A0A2C9LP21"/>
<protein>
    <submittedName>
        <fullName evidence="5">Uncharacterized protein</fullName>
    </submittedName>
</protein>
<keyword evidence="2" id="KW-1133">Transmembrane helix</keyword>
<organism evidence="5 6">
    <name type="scientific">Biomphalaria glabrata</name>
    <name type="common">Bloodfluke planorb</name>
    <name type="synonym">Freshwater snail</name>
    <dbReference type="NCBI Taxonomy" id="6526"/>
    <lineage>
        <taxon>Eukaryota</taxon>
        <taxon>Metazoa</taxon>
        <taxon>Spiralia</taxon>
        <taxon>Lophotrochozoa</taxon>
        <taxon>Mollusca</taxon>
        <taxon>Gastropoda</taxon>
        <taxon>Heterobranchia</taxon>
        <taxon>Euthyneura</taxon>
        <taxon>Panpulmonata</taxon>
        <taxon>Hygrophila</taxon>
        <taxon>Lymnaeoidea</taxon>
        <taxon>Planorbidae</taxon>
        <taxon>Biomphalaria</taxon>
    </lineage>
</organism>
<dbReference type="InterPro" id="IPR057489">
    <property type="entry name" value="Menorin_C"/>
</dbReference>
<dbReference type="VEuPathDB" id="VectorBase:BGLB033196"/>
<dbReference type="PANTHER" id="PTHR21184">
    <property type="entry name" value="MENORIN (DENDRITIC BRANCHING PROTEIN)"/>
    <property type="match status" value="1"/>
</dbReference>
<dbReference type="Proteomes" id="UP000076420">
    <property type="component" value="Unassembled WGS sequence"/>
</dbReference>
<feature type="domain" description="Menorin-like" evidence="3">
    <location>
        <begin position="74"/>
        <end position="314"/>
    </location>
</feature>
<accession>A0A2C9LP21</accession>
<dbReference type="EnsemblMetazoa" id="BGLB033196-RA">
    <property type="protein sequence ID" value="BGLB033196-PA"/>
    <property type="gene ID" value="BGLB033196"/>
</dbReference>
<feature type="transmembrane region" description="Helical" evidence="2">
    <location>
        <begin position="23"/>
        <end position="41"/>
    </location>
</feature>